<dbReference type="Pfam" id="PF03610">
    <property type="entry name" value="EIIA-man"/>
    <property type="match status" value="1"/>
</dbReference>
<dbReference type="Proteomes" id="UP001268089">
    <property type="component" value="Unassembled WGS sequence"/>
</dbReference>
<dbReference type="InterPro" id="IPR051471">
    <property type="entry name" value="Bacterial_PTS_sugar_comp"/>
</dbReference>
<organism evidence="3 4">
    <name type="scientific">Rhodoferax saidenbachensis</name>
    <dbReference type="NCBI Taxonomy" id="1484693"/>
    <lineage>
        <taxon>Bacteria</taxon>
        <taxon>Pseudomonadati</taxon>
        <taxon>Pseudomonadota</taxon>
        <taxon>Betaproteobacteria</taxon>
        <taxon>Burkholderiales</taxon>
        <taxon>Comamonadaceae</taxon>
        <taxon>Rhodoferax</taxon>
    </lineage>
</organism>
<protein>
    <submittedName>
        <fullName evidence="3">PTS system ascorbate-specific IIA component</fullName>
    </submittedName>
</protein>
<dbReference type="Gene3D" id="3.40.50.510">
    <property type="entry name" value="Phosphotransferase system, mannose-type IIA component"/>
    <property type="match status" value="1"/>
</dbReference>
<dbReference type="SUPFAM" id="SSF53062">
    <property type="entry name" value="PTS system fructose IIA component-like"/>
    <property type="match status" value="1"/>
</dbReference>
<dbReference type="InterPro" id="IPR036662">
    <property type="entry name" value="PTS_EIIA_man-typ_sf"/>
</dbReference>
<dbReference type="PANTHER" id="PTHR33799">
    <property type="entry name" value="PTS PERMEASE-RELATED-RELATED"/>
    <property type="match status" value="1"/>
</dbReference>
<dbReference type="PROSITE" id="PS51096">
    <property type="entry name" value="PTS_EIIA_TYPE_4"/>
    <property type="match status" value="1"/>
</dbReference>
<reference evidence="3 4" key="1">
    <citation type="submission" date="2023-07" db="EMBL/GenBank/DDBJ databases">
        <title>Sorghum-associated microbial communities from plants grown in Nebraska, USA.</title>
        <authorList>
            <person name="Schachtman D."/>
        </authorList>
    </citation>
    <scope>NUCLEOTIDE SEQUENCE [LARGE SCALE GENOMIC DNA]</scope>
    <source>
        <strain evidence="3 4">BE308</strain>
    </source>
</reference>
<evidence type="ECO:0000256" key="1">
    <source>
        <dbReference type="ARBA" id="ARBA00022679"/>
    </source>
</evidence>
<accession>A0ABU1ZPI9</accession>
<gene>
    <name evidence="3" type="ORF">J2X15_002152</name>
</gene>
<feature type="domain" description="PTS EIIA type-4" evidence="2">
    <location>
        <begin position="2"/>
        <end position="123"/>
    </location>
</feature>
<dbReference type="RefSeq" id="WP_310342487.1">
    <property type="nucleotide sequence ID" value="NZ_JAVDXO010000004.1"/>
</dbReference>
<keyword evidence="1" id="KW-0808">Transferase</keyword>
<evidence type="ECO:0000259" key="2">
    <source>
        <dbReference type="PROSITE" id="PS51096"/>
    </source>
</evidence>
<dbReference type="PANTHER" id="PTHR33799:SF1">
    <property type="entry name" value="PTS SYSTEM MANNOSE-SPECIFIC EIIAB COMPONENT-RELATED"/>
    <property type="match status" value="1"/>
</dbReference>
<keyword evidence="4" id="KW-1185">Reference proteome</keyword>
<dbReference type="EMBL" id="JAVDXO010000004">
    <property type="protein sequence ID" value="MDR7306866.1"/>
    <property type="molecule type" value="Genomic_DNA"/>
</dbReference>
<evidence type="ECO:0000313" key="3">
    <source>
        <dbReference type="EMBL" id="MDR7306866.1"/>
    </source>
</evidence>
<proteinExistence type="predicted"/>
<comment type="caution">
    <text evidence="3">The sequence shown here is derived from an EMBL/GenBank/DDBJ whole genome shotgun (WGS) entry which is preliminary data.</text>
</comment>
<dbReference type="InterPro" id="IPR004701">
    <property type="entry name" value="PTS_EIIA_man-typ"/>
</dbReference>
<name>A0ABU1ZPI9_9BURK</name>
<evidence type="ECO:0000313" key="4">
    <source>
        <dbReference type="Proteomes" id="UP001268089"/>
    </source>
</evidence>
<sequence length="148" mass="15628">MNTGILIVAHAPLASALRTAALHVYPEAAAGVLALDVAPNESTDITRMAAQALLAQLGTPQALVLTDVFGATPCNVAQKVVDGISTKLVAGANLPMLLRTVNYRHEVLDVLITRALAGGIQSIMQVAVTAPQNQHRKPHDQHQHDHSQ</sequence>